<comment type="caution">
    <text evidence="4">The sequence shown here is derived from an EMBL/GenBank/DDBJ whole genome shotgun (WGS) entry which is preliminary data.</text>
</comment>
<accession>A0A848J383</accession>
<evidence type="ECO:0000313" key="4">
    <source>
        <dbReference type="EMBL" id="NMM48944.1"/>
    </source>
</evidence>
<evidence type="ECO:0000256" key="2">
    <source>
        <dbReference type="SAM" id="Phobius"/>
    </source>
</evidence>
<name>A0A848J383_9BACT</name>
<dbReference type="SUPFAM" id="SSF74653">
    <property type="entry name" value="TolA/TonB C-terminal domain"/>
    <property type="match status" value="1"/>
</dbReference>
<keyword evidence="5" id="KW-1185">Reference proteome</keyword>
<dbReference type="InterPro" id="IPR051045">
    <property type="entry name" value="TonB-dependent_transducer"/>
</dbReference>
<dbReference type="PANTHER" id="PTHR33446">
    <property type="entry name" value="PROTEIN TONB-RELATED"/>
    <property type="match status" value="1"/>
</dbReference>
<keyword evidence="2" id="KW-0812">Transmembrane</keyword>
<evidence type="ECO:0000256" key="1">
    <source>
        <dbReference type="SAM" id="MobiDB-lite"/>
    </source>
</evidence>
<evidence type="ECO:0000259" key="3">
    <source>
        <dbReference type="Pfam" id="PF03544"/>
    </source>
</evidence>
<dbReference type="PANTHER" id="PTHR33446:SF2">
    <property type="entry name" value="PROTEIN TONB"/>
    <property type="match status" value="1"/>
</dbReference>
<dbReference type="Pfam" id="PF03544">
    <property type="entry name" value="TonB_C"/>
    <property type="match status" value="1"/>
</dbReference>
<keyword evidence="2" id="KW-1133">Transmembrane helix</keyword>
<organism evidence="4 5">
    <name type="scientific">Marinigracilibium pacificum</name>
    <dbReference type="NCBI Taxonomy" id="2729599"/>
    <lineage>
        <taxon>Bacteria</taxon>
        <taxon>Pseudomonadati</taxon>
        <taxon>Bacteroidota</taxon>
        <taxon>Cytophagia</taxon>
        <taxon>Cytophagales</taxon>
        <taxon>Flammeovirgaceae</taxon>
        <taxon>Marinigracilibium</taxon>
    </lineage>
</organism>
<dbReference type="InterPro" id="IPR008969">
    <property type="entry name" value="CarboxyPept-like_regulatory"/>
</dbReference>
<evidence type="ECO:0000313" key="5">
    <source>
        <dbReference type="Proteomes" id="UP000559010"/>
    </source>
</evidence>
<dbReference type="EMBL" id="JABBNU010000006">
    <property type="protein sequence ID" value="NMM48944.1"/>
    <property type="molecule type" value="Genomic_DNA"/>
</dbReference>
<keyword evidence="2" id="KW-0472">Membrane</keyword>
<dbReference type="Pfam" id="PF13715">
    <property type="entry name" value="CarbopepD_reg_2"/>
    <property type="match status" value="1"/>
</dbReference>
<dbReference type="Gene3D" id="2.60.40.1120">
    <property type="entry name" value="Carboxypeptidase-like, regulatory domain"/>
    <property type="match status" value="1"/>
</dbReference>
<dbReference type="Gene3D" id="3.30.1150.10">
    <property type="match status" value="1"/>
</dbReference>
<dbReference type="SUPFAM" id="SSF49464">
    <property type="entry name" value="Carboxypeptidase regulatory domain-like"/>
    <property type="match status" value="1"/>
</dbReference>
<reference evidence="4 5" key="1">
    <citation type="submission" date="2020-04" db="EMBL/GenBank/DDBJ databases">
        <title>Flammeovirgaceae bacterium KN852 isolated from deep sea.</title>
        <authorList>
            <person name="Zhang D.-C."/>
        </authorList>
    </citation>
    <scope>NUCLEOTIDE SEQUENCE [LARGE SCALE GENOMIC DNA]</scope>
    <source>
        <strain evidence="4 5">KN852</strain>
    </source>
</reference>
<dbReference type="InterPro" id="IPR037682">
    <property type="entry name" value="TonB_C"/>
</dbReference>
<gene>
    <name evidence="4" type="ORF">HH304_11080</name>
</gene>
<dbReference type="GO" id="GO:0031992">
    <property type="term" value="F:energy transducer activity"/>
    <property type="evidence" value="ECO:0007669"/>
    <property type="project" value="TreeGrafter"/>
</dbReference>
<protein>
    <recommendedName>
        <fullName evidence="3">TonB C-terminal domain-containing protein</fullName>
    </recommendedName>
</protein>
<proteinExistence type="predicted"/>
<feature type="domain" description="TonB C-terminal" evidence="3">
    <location>
        <begin position="394"/>
        <end position="454"/>
    </location>
</feature>
<dbReference type="Proteomes" id="UP000559010">
    <property type="component" value="Unassembled WGS sequence"/>
</dbReference>
<feature type="region of interest" description="Disordered" evidence="1">
    <location>
        <begin position="222"/>
        <end position="244"/>
    </location>
</feature>
<dbReference type="AlphaFoldDB" id="A0A848J383"/>
<sequence>MRIDLKTILKYLKGELSHKEEHHIEREALDDPFLSDAIEGFEKFEVQEIESDIKELKDGLKKKDTAFPWYSIAASILIVFVAGYSIWFLSNEKTDNLAFEEIPVVNEEVIIPNQEFIKDSIREFKSDREINESRNSGVEDKIDERPDEVVSKPELAEIKNSLKESRNEEVDAIPEVENELDFEIEVADVQLEEEVIELGMQLSEDISENAAVKSISGEEIAQRSKREMTRSSYNLPEPSAMPNIASSYDADEIDDIRVEGKQVRIITGKITGENGEGVPGVNILVEGTTRGVMSDVTGEFSISLFEDEKELQISSIGYVSQRIDLDEDKDYVIVMLSEDVSTLSEVVVTGYAKAQSYQPVEILPQPDGGLRALRQYVKENQVFPDGIDEDKALVKLLLTVSASGKITSIEVEKSEGEFFDKEAIRLLKAGPSWNPGTVDGNPTEMEVKVRIKFKK</sequence>
<dbReference type="RefSeq" id="WP_169681393.1">
    <property type="nucleotide sequence ID" value="NZ_JABBNU010000006.1"/>
</dbReference>
<feature type="transmembrane region" description="Helical" evidence="2">
    <location>
        <begin position="67"/>
        <end position="89"/>
    </location>
</feature>
<dbReference type="GO" id="GO:0098797">
    <property type="term" value="C:plasma membrane protein complex"/>
    <property type="evidence" value="ECO:0007669"/>
    <property type="project" value="TreeGrafter"/>
</dbReference>
<dbReference type="GO" id="GO:0055085">
    <property type="term" value="P:transmembrane transport"/>
    <property type="evidence" value="ECO:0007669"/>
    <property type="project" value="InterPro"/>
</dbReference>